<evidence type="ECO:0000313" key="1">
    <source>
        <dbReference type="EMBL" id="PWK60203.1"/>
    </source>
</evidence>
<evidence type="ECO:0000313" key="2">
    <source>
        <dbReference type="Proteomes" id="UP000245708"/>
    </source>
</evidence>
<accession>A0A316GJ00</accession>
<gene>
    <name evidence="1" type="ORF">C7455_105187</name>
</gene>
<dbReference type="OrthoDB" id="9804758at2"/>
<dbReference type="AlphaFoldDB" id="A0A316GJ00"/>
<dbReference type="EMBL" id="QGGW01000005">
    <property type="protein sequence ID" value="PWK60203.1"/>
    <property type="molecule type" value="Genomic_DNA"/>
</dbReference>
<name>A0A316GJ00_9RHOB</name>
<sequence length="285" mass="30954">MTGIDTIIMVDWSARSAPSPARRTKDAIYVAEVAPGHRSVTYCRTRAEATAHLTARFAAALAEGRRVLAGLDFPFAYPRGFAEALTGRADPFAVWGWLADAIEDDERNANNRLEVADKINARFKAEGPFWSHPVGKSPLHVPFRKPPHAGFPFAERRKVELAAPGASTCFQLYGNGAVASQTLLGLPRLHALRQRFGDTLAVRPFEDREAPIVLAEVYPAILSAEIKRRQKPDEVADAAQVRVLAAGFAGLSPERLDAMLREGDRKEGWIAGLGHAAELIAALGS</sequence>
<comment type="caution">
    <text evidence="1">The sequence shown here is derived from an EMBL/GenBank/DDBJ whole genome shotgun (WGS) entry which is preliminary data.</text>
</comment>
<evidence type="ECO:0008006" key="3">
    <source>
        <dbReference type="Google" id="ProtNLM"/>
    </source>
</evidence>
<reference evidence="1 2" key="1">
    <citation type="submission" date="2018-05" db="EMBL/GenBank/DDBJ databases">
        <title>Genomic Encyclopedia of Type Strains, Phase IV (KMG-IV): sequencing the most valuable type-strain genomes for metagenomic binning, comparative biology and taxonomic classification.</title>
        <authorList>
            <person name="Goeker M."/>
        </authorList>
    </citation>
    <scope>NUCLEOTIDE SEQUENCE [LARGE SCALE GENOMIC DNA]</scope>
    <source>
        <strain evidence="1 2">DSM 16097</strain>
    </source>
</reference>
<proteinExistence type="predicted"/>
<keyword evidence="2" id="KW-1185">Reference proteome</keyword>
<protein>
    <recommendedName>
        <fullName evidence="3">Molybdopterin guanine dinucleotide synthesis</fullName>
    </recommendedName>
</protein>
<organism evidence="1 2">
    <name type="scientific">Roseicyclus mahoneyensis</name>
    <dbReference type="NCBI Taxonomy" id="164332"/>
    <lineage>
        <taxon>Bacteria</taxon>
        <taxon>Pseudomonadati</taxon>
        <taxon>Pseudomonadota</taxon>
        <taxon>Alphaproteobacteria</taxon>
        <taxon>Rhodobacterales</taxon>
        <taxon>Roseobacteraceae</taxon>
        <taxon>Roseicyclus</taxon>
    </lineage>
</organism>
<dbReference type="Proteomes" id="UP000245708">
    <property type="component" value="Unassembled WGS sequence"/>
</dbReference>
<dbReference type="RefSeq" id="WP_109668506.1">
    <property type="nucleotide sequence ID" value="NZ_QGGW01000005.1"/>
</dbReference>